<reference evidence="2 3" key="1">
    <citation type="submission" date="2018-07" db="EMBL/GenBank/DDBJ databases">
        <title>Genome sequences of Haloplanus salinus JCM 18368T.</title>
        <authorList>
            <person name="Kim Y.B."/>
            <person name="Roh S.W."/>
        </authorList>
    </citation>
    <scope>NUCLEOTIDE SEQUENCE [LARGE SCALE GENOMIC DNA]</scope>
    <source>
        <strain evidence="2 3">JCM 18368</strain>
    </source>
</reference>
<accession>A0A368N2H0</accession>
<keyword evidence="3" id="KW-1185">Reference proteome</keyword>
<evidence type="ECO:0000313" key="3">
    <source>
        <dbReference type="Proteomes" id="UP000252189"/>
    </source>
</evidence>
<feature type="domain" description="DUF488" evidence="1">
    <location>
        <begin position="42"/>
        <end position="140"/>
    </location>
</feature>
<dbReference type="Pfam" id="PF22751">
    <property type="entry name" value="DUF488-N3a"/>
    <property type="match status" value="1"/>
</dbReference>
<gene>
    <name evidence="2" type="ORF">DU504_15945</name>
</gene>
<organism evidence="2 3">
    <name type="scientific">Haloplanus salinus</name>
    <dbReference type="NCBI Taxonomy" id="1126245"/>
    <lineage>
        <taxon>Archaea</taxon>
        <taxon>Methanobacteriati</taxon>
        <taxon>Methanobacteriota</taxon>
        <taxon>Stenosarchaea group</taxon>
        <taxon>Halobacteria</taxon>
        <taxon>Halobacteriales</taxon>
        <taxon>Haloferacaceae</taxon>
        <taxon>Haloplanus</taxon>
    </lineage>
</organism>
<dbReference type="OrthoDB" id="200377at2157"/>
<dbReference type="InterPro" id="IPR054495">
    <property type="entry name" value="DUF488-N3a"/>
</dbReference>
<name>A0A368N2H0_9EURY</name>
<dbReference type="AlphaFoldDB" id="A0A368N2H0"/>
<comment type="caution">
    <text evidence="2">The sequence shown here is derived from an EMBL/GenBank/DDBJ whole genome shotgun (WGS) entry which is preliminary data.</text>
</comment>
<evidence type="ECO:0000259" key="1">
    <source>
        <dbReference type="Pfam" id="PF22751"/>
    </source>
</evidence>
<proteinExistence type="predicted"/>
<sequence>MTRGTLQDTYVAALQHDLVDLPDQAALVGVVRSPMSWFAPAVDGNHPALGPPQTLLEQIKRRTEELEADGLSDAEAHNTAWDDIDFEQRYREHLNTDDDAQTAFEALRTRLLDGEDLVLVCDENTETKRCHRTILREELADSP</sequence>
<dbReference type="EMBL" id="QPHM01000003">
    <property type="protein sequence ID" value="RCU44273.1"/>
    <property type="molecule type" value="Genomic_DNA"/>
</dbReference>
<dbReference type="RefSeq" id="WP_114450446.1">
    <property type="nucleotide sequence ID" value="NZ_QPHM01000003.1"/>
</dbReference>
<evidence type="ECO:0000313" key="2">
    <source>
        <dbReference type="EMBL" id="RCU44273.1"/>
    </source>
</evidence>
<dbReference type="Proteomes" id="UP000252189">
    <property type="component" value="Unassembled WGS sequence"/>
</dbReference>
<protein>
    <submittedName>
        <fullName evidence="2">DUF488 family protein</fullName>
    </submittedName>
</protein>